<protein>
    <submittedName>
        <fullName evidence="2">Uncharacterized protein</fullName>
    </submittedName>
</protein>
<evidence type="ECO:0000313" key="3">
    <source>
        <dbReference type="Proteomes" id="UP001156614"/>
    </source>
</evidence>
<evidence type="ECO:0000313" key="2">
    <source>
        <dbReference type="EMBL" id="GLQ64292.1"/>
    </source>
</evidence>
<proteinExistence type="predicted"/>
<evidence type="ECO:0000256" key="1">
    <source>
        <dbReference type="SAM" id="MobiDB-lite"/>
    </source>
</evidence>
<comment type="caution">
    <text evidence="2">The sequence shown here is derived from an EMBL/GenBank/DDBJ whole genome shotgun (WGS) entry which is preliminary data.</text>
</comment>
<feature type="region of interest" description="Disordered" evidence="1">
    <location>
        <begin position="1"/>
        <end position="20"/>
    </location>
</feature>
<dbReference type="EMBL" id="BSNU01000013">
    <property type="protein sequence ID" value="GLQ64292.1"/>
    <property type="molecule type" value="Genomic_DNA"/>
</dbReference>
<reference evidence="3" key="1">
    <citation type="journal article" date="2019" name="Int. J. Syst. Evol. Microbiol.">
        <title>The Global Catalogue of Microorganisms (GCM) 10K type strain sequencing project: providing services to taxonomists for standard genome sequencing and annotation.</title>
        <authorList>
            <consortium name="The Broad Institute Genomics Platform"/>
            <consortium name="The Broad Institute Genome Sequencing Center for Infectious Disease"/>
            <person name="Wu L."/>
            <person name="Ma J."/>
        </authorList>
    </citation>
    <scope>NUCLEOTIDE SEQUENCE [LARGE SCALE GENOMIC DNA]</scope>
    <source>
        <strain evidence="3">NBRC 3267</strain>
    </source>
</reference>
<dbReference type="AlphaFoldDB" id="A0AAV5NKF5"/>
<keyword evidence="3" id="KW-1185">Reference proteome</keyword>
<sequence>MNGPYVTTDHQPVSWKDEHPDRTKTLAQWDVARVHHYVIRSAQHYIEKMQRRVDIREAGIGMGLFIHCDRNDHYDPTLPEQTDPMMVGLHRIQQQVNLALLNETVENHRLVAPPASARNSLAAWAHNRFSAHIFQTVHDTTLCYEKGTGRLCHVNNPAADPRVEPLLAIAATLWPNMIFLTTPDMIQPLFTSHDPRVSTVLSFKLERCDDNRVGFRNPITGLLTCFLKSDNLKDTMAGNRSRLQEWEKLEMKSILEPLPADISNLFRTLDYVSAPSSLYPITDPYKTADIFAAAVSLQLPEDFALWRAMHILSNVSWMQRHNPLSV</sequence>
<dbReference type="Proteomes" id="UP001156614">
    <property type="component" value="Unassembled WGS sequence"/>
</dbReference>
<accession>A0AAV5NKF5</accession>
<gene>
    <name evidence="2" type="ORF">GCM10007867_31390</name>
</gene>
<organism evidence="2 3">
    <name type="scientific">Gluconobacter cerinus</name>
    <dbReference type="NCBI Taxonomy" id="38307"/>
    <lineage>
        <taxon>Bacteria</taxon>
        <taxon>Pseudomonadati</taxon>
        <taxon>Pseudomonadota</taxon>
        <taxon>Alphaproteobacteria</taxon>
        <taxon>Acetobacterales</taxon>
        <taxon>Acetobacteraceae</taxon>
        <taxon>Gluconobacter</taxon>
    </lineage>
</organism>
<name>A0AAV5NKF5_9PROT</name>